<keyword evidence="6 7" id="KW-0472">Membrane</keyword>
<comment type="similarity">
    <text evidence="2">Belongs to the MscS (TC 1.A.23) family.</text>
</comment>
<dbReference type="Proteomes" id="UP000184603">
    <property type="component" value="Unassembled WGS sequence"/>
</dbReference>
<comment type="subcellular location">
    <subcellularLocation>
        <location evidence="1">Cell membrane</location>
        <topology evidence="1">Multi-pass membrane protein</topology>
    </subcellularLocation>
</comment>
<dbReference type="STRING" id="1121416.SAMN02745220_03938"/>
<evidence type="ECO:0000259" key="8">
    <source>
        <dbReference type="Pfam" id="PF00924"/>
    </source>
</evidence>
<dbReference type="InterPro" id="IPR049278">
    <property type="entry name" value="MS_channel_C"/>
</dbReference>
<dbReference type="InterPro" id="IPR010920">
    <property type="entry name" value="LSM_dom_sf"/>
</dbReference>
<dbReference type="Pfam" id="PF21082">
    <property type="entry name" value="MS_channel_3rd"/>
    <property type="match status" value="1"/>
</dbReference>
<dbReference type="EMBL" id="FRFE01000024">
    <property type="protein sequence ID" value="SHO51292.1"/>
    <property type="molecule type" value="Genomic_DNA"/>
</dbReference>
<evidence type="ECO:0000256" key="4">
    <source>
        <dbReference type="ARBA" id="ARBA00022692"/>
    </source>
</evidence>
<dbReference type="GO" id="GO:0008381">
    <property type="term" value="F:mechanosensitive monoatomic ion channel activity"/>
    <property type="evidence" value="ECO:0007669"/>
    <property type="project" value="InterPro"/>
</dbReference>
<keyword evidence="5 7" id="KW-1133">Transmembrane helix</keyword>
<feature type="transmembrane region" description="Helical" evidence="7">
    <location>
        <begin position="126"/>
        <end position="145"/>
    </location>
</feature>
<sequence>MVIKKENNIIFTAKGDPWRFAKTGNMKRKSCKMRCLLAQMSAISMVSVPGGAALAALPAEASEPVEAIETYLRPLIDLFHGNPWLQGIVAIVVTFTVASFTTWLLFKLIRKVTLKTTFDLDDQIALLLRPPIYYTLLVSGFSYGVHLMPMTDGVETMATRIIQSAGVMVWVLFFVRLASLLLTRVALISHKVSFLQRRTLTLFDNGAKVIIFAAGLYAFFVIWKIDMTAWLASAGIAGIAVGFAAKDTLSNLFSGVFILADAPYKVGDYIVLDRGDRGKVINIGLRSTRILTRDDIEITIPNSIIGNTTIVNQSGGPTEKLRIRVKIGVAYGSDVDEVRAILLKVAQDEPLVCENPAPRVRFRVFGASSLDFELLCWIPNPELRGRTMDKLNDAVYKQFNRANIEIPYAKQDLYIRGLPEALLAVSQKSLNDSASKTLPQK</sequence>
<dbReference type="Gene3D" id="1.10.287.1260">
    <property type="match status" value="1"/>
</dbReference>
<dbReference type="SUPFAM" id="SSF82689">
    <property type="entry name" value="Mechanosensitive channel protein MscS (YggB), C-terminal domain"/>
    <property type="match status" value="1"/>
</dbReference>
<keyword evidence="3" id="KW-1003">Cell membrane</keyword>
<feature type="transmembrane region" description="Helical" evidence="7">
    <location>
        <begin position="199"/>
        <end position="223"/>
    </location>
</feature>
<evidence type="ECO:0000256" key="3">
    <source>
        <dbReference type="ARBA" id="ARBA00022475"/>
    </source>
</evidence>
<accession>A0A1M7YF73</accession>
<gene>
    <name evidence="10" type="ORF">SAMN02745220_03938</name>
</gene>
<feature type="domain" description="Mechanosensitive ion channel MscS C-terminal" evidence="9">
    <location>
        <begin position="324"/>
        <end position="406"/>
    </location>
</feature>
<dbReference type="AlphaFoldDB" id="A0A1M7YF73"/>
<evidence type="ECO:0000256" key="1">
    <source>
        <dbReference type="ARBA" id="ARBA00004651"/>
    </source>
</evidence>
<dbReference type="PANTHER" id="PTHR30221">
    <property type="entry name" value="SMALL-CONDUCTANCE MECHANOSENSITIVE CHANNEL"/>
    <property type="match status" value="1"/>
</dbReference>
<protein>
    <submittedName>
        <fullName evidence="10">Small-conductance mechanosensitive channel</fullName>
    </submittedName>
</protein>
<keyword evidence="11" id="KW-1185">Reference proteome</keyword>
<keyword evidence="4 7" id="KW-0812">Transmembrane</keyword>
<dbReference type="Gene3D" id="2.30.30.60">
    <property type="match status" value="1"/>
</dbReference>
<dbReference type="InterPro" id="IPR011066">
    <property type="entry name" value="MscS_channel_C_sf"/>
</dbReference>
<evidence type="ECO:0000256" key="7">
    <source>
        <dbReference type="SAM" id="Phobius"/>
    </source>
</evidence>
<evidence type="ECO:0000256" key="6">
    <source>
        <dbReference type="ARBA" id="ARBA00023136"/>
    </source>
</evidence>
<dbReference type="PANTHER" id="PTHR30221:SF1">
    <property type="entry name" value="SMALL-CONDUCTANCE MECHANOSENSITIVE CHANNEL"/>
    <property type="match status" value="1"/>
</dbReference>
<evidence type="ECO:0000259" key="9">
    <source>
        <dbReference type="Pfam" id="PF21082"/>
    </source>
</evidence>
<dbReference type="InterPro" id="IPR011014">
    <property type="entry name" value="MscS_channel_TM-2"/>
</dbReference>
<name>A0A1M7YF73_9BACT</name>
<proteinExistence type="inferred from homology"/>
<dbReference type="SUPFAM" id="SSF50182">
    <property type="entry name" value="Sm-like ribonucleoproteins"/>
    <property type="match status" value="1"/>
</dbReference>
<organism evidence="10 11">
    <name type="scientific">Desulfopila aestuarii DSM 18488</name>
    <dbReference type="NCBI Taxonomy" id="1121416"/>
    <lineage>
        <taxon>Bacteria</taxon>
        <taxon>Pseudomonadati</taxon>
        <taxon>Thermodesulfobacteriota</taxon>
        <taxon>Desulfobulbia</taxon>
        <taxon>Desulfobulbales</taxon>
        <taxon>Desulfocapsaceae</taxon>
        <taxon>Desulfopila</taxon>
    </lineage>
</organism>
<feature type="transmembrane region" description="Helical" evidence="7">
    <location>
        <begin position="165"/>
        <end position="187"/>
    </location>
</feature>
<feature type="transmembrane region" description="Helical" evidence="7">
    <location>
        <begin position="85"/>
        <end position="106"/>
    </location>
</feature>
<dbReference type="InterPro" id="IPR023408">
    <property type="entry name" value="MscS_beta-dom_sf"/>
</dbReference>
<evidence type="ECO:0000256" key="5">
    <source>
        <dbReference type="ARBA" id="ARBA00022989"/>
    </source>
</evidence>
<dbReference type="Gene3D" id="3.30.70.100">
    <property type="match status" value="1"/>
</dbReference>
<reference evidence="10 11" key="1">
    <citation type="submission" date="2016-12" db="EMBL/GenBank/DDBJ databases">
        <authorList>
            <person name="Song W.-J."/>
            <person name="Kurnit D.M."/>
        </authorList>
    </citation>
    <scope>NUCLEOTIDE SEQUENCE [LARGE SCALE GENOMIC DNA]</scope>
    <source>
        <strain evidence="10 11">DSM 18488</strain>
    </source>
</reference>
<dbReference type="SUPFAM" id="SSF82861">
    <property type="entry name" value="Mechanosensitive channel protein MscS (YggB), transmembrane region"/>
    <property type="match status" value="1"/>
</dbReference>
<evidence type="ECO:0000256" key="2">
    <source>
        <dbReference type="ARBA" id="ARBA00008017"/>
    </source>
</evidence>
<dbReference type="InterPro" id="IPR045275">
    <property type="entry name" value="MscS_archaea/bacteria_type"/>
</dbReference>
<dbReference type="Pfam" id="PF00924">
    <property type="entry name" value="MS_channel_2nd"/>
    <property type="match status" value="1"/>
</dbReference>
<evidence type="ECO:0000313" key="10">
    <source>
        <dbReference type="EMBL" id="SHO51292.1"/>
    </source>
</evidence>
<evidence type="ECO:0000313" key="11">
    <source>
        <dbReference type="Proteomes" id="UP000184603"/>
    </source>
</evidence>
<dbReference type="GO" id="GO:0005886">
    <property type="term" value="C:plasma membrane"/>
    <property type="evidence" value="ECO:0007669"/>
    <property type="project" value="UniProtKB-SubCell"/>
</dbReference>
<feature type="domain" description="Mechanosensitive ion channel MscS" evidence="8">
    <location>
        <begin position="247"/>
        <end position="314"/>
    </location>
</feature>
<dbReference type="InterPro" id="IPR006685">
    <property type="entry name" value="MscS_channel_2nd"/>
</dbReference>